<feature type="domain" description="HTH araC/xylS-type" evidence="4">
    <location>
        <begin position="235"/>
        <end position="334"/>
    </location>
</feature>
<comment type="caution">
    <text evidence="5">The sequence shown here is derived from an EMBL/GenBank/DDBJ whole genome shotgun (WGS) entry which is preliminary data.</text>
</comment>
<dbReference type="RefSeq" id="WP_237229457.1">
    <property type="nucleotide sequence ID" value="NZ_JAKKDV010000001.1"/>
</dbReference>
<evidence type="ECO:0000256" key="3">
    <source>
        <dbReference type="ARBA" id="ARBA00023163"/>
    </source>
</evidence>
<keyword evidence="6" id="KW-1185">Reference proteome</keyword>
<dbReference type="InterPro" id="IPR018062">
    <property type="entry name" value="HTH_AraC-typ_CS"/>
</dbReference>
<dbReference type="InterPro" id="IPR009057">
    <property type="entry name" value="Homeodomain-like_sf"/>
</dbReference>
<gene>
    <name evidence="5" type="ORF">L3X39_00730</name>
</gene>
<evidence type="ECO:0000256" key="1">
    <source>
        <dbReference type="ARBA" id="ARBA00023015"/>
    </source>
</evidence>
<keyword evidence="3" id="KW-0804">Transcription</keyword>
<dbReference type="Pfam" id="PF12833">
    <property type="entry name" value="HTH_18"/>
    <property type="match status" value="1"/>
</dbReference>
<evidence type="ECO:0000259" key="4">
    <source>
        <dbReference type="PROSITE" id="PS01124"/>
    </source>
</evidence>
<dbReference type="PROSITE" id="PS01124">
    <property type="entry name" value="HTH_ARAC_FAMILY_2"/>
    <property type="match status" value="1"/>
</dbReference>
<evidence type="ECO:0000313" key="5">
    <source>
        <dbReference type="EMBL" id="MCF7559146.1"/>
    </source>
</evidence>
<proteinExistence type="predicted"/>
<dbReference type="InterPro" id="IPR037923">
    <property type="entry name" value="HTH-like"/>
</dbReference>
<accession>A0ABS9IF30</accession>
<dbReference type="PROSITE" id="PS00041">
    <property type="entry name" value="HTH_ARAC_FAMILY_1"/>
    <property type="match status" value="1"/>
</dbReference>
<name>A0ABS9IF30_9FLAO</name>
<keyword evidence="2" id="KW-0238">DNA-binding</keyword>
<dbReference type="EMBL" id="JAKKDV010000001">
    <property type="protein sequence ID" value="MCF7559146.1"/>
    <property type="molecule type" value="Genomic_DNA"/>
</dbReference>
<protein>
    <submittedName>
        <fullName evidence="5">Helix-turn-helix transcriptional regulator</fullName>
    </submittedName>
</protein>
<evidence type="ECO:0000256" key="2">
    <source>
        <dbReference type="ARBA" id="ARBA00023125"/>
    </source>
</evidence>
<evidence type="ECO:0000313" key="6">
    <source>
        <dbReference type="Proteomes" id="UP001200022"/>
    </source>
</evidence>
<reference evidence="5 6" key="1">
    <citation type="submission" date="2022-01" db="EMBL/GenBank/DDBJ databases">
        <title>Draft genome sequence of Sabulilitoribacter multivorans KCTC 32326.</title>
        <authorList>
            <person name="Oh J.-S."/>
        </authorList>
    </citation>
    <scope>NUCLEOTIDE SEQUENCE [LARGE SCALE GENOMIC DNA]</scope>
    <source>
        <strain evidence="5 6">M-M16</strain>
    </source>
</reference>
<sequence length="342" mass="39932">MKLNVQKITPFEADGIIYHADTCLPLIDAVERKKVKFKALARYTYPGDRLTDDTEGLNSIGYWDANEQQDWGLDWHRNEGIEIHFLESGYMPYSQEKKEMELQPNDLTITRPWEAHKVGNPNIGVGKFYWVILDLGVRRPHQNWVWPDWIILAPEDLQRLTTILRQNEDARLRSDKRVRDCFQRIGQAVDTDKNGSNSSRIRLLVNYLLILLLDLLDSENVELREELMDSSRSVKLFLNELEKNLTETWTIEKMADSAGVGLTRFTFHCKQLTNLTPMRYLMMRRLEMSKKMLLENSDLSVAEVAFSCGFSTSQYYSTVFKKHEKCTPIEYRQKHTVLVESS</sequence>
<dbReference type="Gene3D" id="1.10.10.60">
    <property type="entry name" value="Homeodomain-like"/>
    <property type="match status" value="2"/>
</dbReference>
<dbReference type="Proteomes" id="UP001200022">
    <property type="component" value="Unassembled WGS sequence"/>
</dbReference>
<dbReference type="PANTHER" id="PTHR43280">
    <property type="entry name" value="ARAC-FAMILY TRANSCRIPTIONAL REGULATOR"/>
    <property type="match status" value="1"/>
</dbReference>
<dbReference type="InterPro" id="IPR018060">
    <property type="entry name" value="HTH_AraC"/>
</dbReference>
<dbReference type="SMART" id="SM00342">
    <property type="entry name" value="HTH_ARAC"/>
    <property type="match status" value="1"/>
</dbReference>
<dbReference type="SUPFAM" id="SSF46689">
    <property type="entry name" value="Homeodomain-like"/>
    <property type="match status" value="1"/>
</dbReference>
<organism evidence="5 6">
    <name type="scientific">Flaviramulus multivorans</name>
    <dbReference type="NCBI Taxonomy" id="1304750"/>
    <lineage>
        <taxon>Bacteria</taxon>
        <taxon>Pseudomonadati</taxon>
        <taxon>Bacteroidota</taxon>
        <taxon>Flavobacteriia</taxon>
        <taxon>Flavobacteriales</taxon>
        <taxon>Flavobacteriaceae</taxon>
        <taxon>Flaviramulus</taxon>
    </lineage>
</organism>
<dbReference type="PANTHER" id="PTHR43280:SF2">
    <property type="entry name" value="HTH-TYPE TRANSCRIPTIONAL REGULATOR EXSA"/>
    <property type="match status" value="1"/>
</dbReference>
<dbReference type="SUPFAM" id="SSF51215">
    <property type="entry name" value="Regulatory protein AraC"/>
    <property type="match status" value="1"/>
</dbReference>
<keyword evidence="1" id="KW-0805">Transcription regulation</keyword>